<reference evidence="2" key="1">
    <citation type="submission" date="2019-10" db="EMBL/GenBank/DDBJ databases">
        <title>Lacipirellula parvula gen. nov., sp. nov., representing a lineage of planctomycetes widespread in freshwater anoxic habitats, and description of the family Lacipirellulaceae.</title>
        <authorList>
            <person name="Dedysh S.N."/>
            <person name="Kulichevskaya I.S."/>
            <person name="Beletsky A.V."/>
            <person name="Rakitin A.L."/>
            <person name="Mardanov A.V."/>
            <person name="Ivanova A.A."/>
            <person name="Saltykova V.X."/>
            <person name="Rijpstra W.I.C."/>
            <person name="Sinninghe Damste J.S."/>
            <person name="Ravin N.V."/>
        </authorList>
    </citation>
    <scope>NUCLEOTIDE SEQUENCE [LARGE SCALE GENOMIC DNA]</scope>
    <source>
        <strain evidence="2">PX69</strain>
    </source>
</reference>
<dbReference type="AlphaFoldDB" id="A0A5K7XB57"/>
<organism evidence="1 2">
    <name type="scientific">Lacipirellula parvula</name>
    <dbReference type="NCBI Taxonomy" id="2650471"/>
    <lineage>
        <taxon>Bacteria</taxon>
        <taxon>Pseudomonadati</taxon>
        <taxon>Planctomycetota</taxon>
        <taxon>Planctomycetia</taxon>
        <taxon>Pirellulales</taxon>
        <taxon>Lacipirellulaceae</taxon>
        <taxon>Lacipirellula</taxon>
    </lineage>
</organism>
<evidence type="ECO:0000313" key="1">
    <source>
        <dbReference type="EMBL" id="BBO31586.1"/>
    </source>
</evidence>
<protein>
    <submittedName>
        <fullName evidence="1">Uncharacterized protein</fullName>
    </submittedName>
</protein>
<proteinExistence type="predicted"/>
<dbReference type="Proteomes" id="UP000326837">
    <property type="component" value="Chromosome"/>
</dbReference>
<dbReference type="KEGG" id="lpav:PLANPX_1198"/>
<sequence>MDLLQSRLPPLWKRQIGQLGYAHSFRAILPHTELLPGANITLFMSDVSETVLVFDYEHYEFCIVGDGAGLNLTVNDAECPDTVVDKVLRHFSTLSSLESTEAGGTSA</sequence>
<name>A0A5K7XB57_9BACT</name>
<dbReference type="EMBL" id="AP021861">
    <property type="protein sequence ID" value="BBO31586.1"/>
    <property type="molecule type" value="Genomic_DNA"/>
</dbReference>
<accession>A0A5K7XB57</accession>
<gene>
    <name evidence="1" type="ORF">PLANPX_1198</name>
</gene>
<evidence type="ECO:0000313" key="2">
    <source>
        <dbReference type="Proteomes" id="UP000326837"/>
    </source>
</evidence>
<keyword evidence="2" id="KW-1185">Reference proteome</keyword>